<feature type="region of interest" description="Disordered" evidence="1">
    <location>
        <begin position="1"/>
        <end position="22"/>
    </location>
</feature>
<feature type="compositionally biased region" description="Basic and acidic residues" evidence="1">
    <location>
        <begin position="85"/>
        <end position="101"/>
    </location>
</feature>
<dbReference type="KEGG" id="scy:SCATT_04860"/>
<gene>
    <name evidence="2" type="ordered locus">SCATT_04860</name>
</gene>
<dbReference type="STRING" id="1003195.SCATT_04860"/>
<feature type="compositionally biased region" description="Basic residues" evidence="1">
    <location>
        <begin position="9"/>
        <end position="18"/>
    </location>
</feature>
<dbReference type="Proteomes" id="UP000007842">
    <property type="component" value="Chromosome"/>
</dbReference>
<reference evidence="3" key="1">
    <citation type="submission" date="2011-12" db="EMBL/GenBank/DDBJ databases">
        <title>Complete genome sequence of Streptomyces cattleya strain DSM 46488.</title>
        <authorList>
            <person name="Ou H.-Y."/>
            <person name="Li P."/>
            <person name="Zhao C."/>
            <person name="O'Hagan D."/>
            <person name="Deng Z."/>
        </authorList>
    </citation>
    <scope>NUCLEOTIDE SEQUENCE [LARGE SCALE GENOMIC DNA]</scope>
    <source>
        <strain evidence="3">ATCC 35852 / DSM 46488 / JCM 4925 / NBRC 14057 / NRRL 8057</strain>
    </source>
</reference>
<dbReference type="PATRIC" id="fig|1003195.29.peg.480"/>
<proteinExistence type="predicted"/>
<name>G8WPR7_STREN</name>
<keyword evidence="3" id="KW-1185">Reference proteome</keyword>
<accession>G8WPR7</accession>
<feature type="compositionally biased region" description="Basic residues" evidence="1">
    <location>
        <begin position="102"/>
        <end position="113"/>
    </location>
</feature>
<evidence type="ECO:0000313" key="2">
    <source>
        <dbReference type="EMBL" id="AEW92857.1"/>
    </source>
</evidence>
<organism evidence="2 3">
    <name type="scientific">Streptantibioticus cattleyicolor (strain ATCC 35852 / DSM 46488 / JCM 4925 / NBRC 14057 / NRRL 8057)</name>
    <name type="common">Streptomyces cattleya</name>
    <dbReference type="NCBI Taxonomy" id="1003195"/>
    <lineage>
        <taxon>Bacteria</taxon>
        <taxon>Bacillati</taxon>
        <taxon>Actinomycetota</taxon>
        <taxon>Actinomycetes</taxon>
        <taxon>Kitasatosporales</taxon>
        <taxon>Streptomycetaceae</taxon>
        <taxon>Streptantibioticus</taxon>
    </lineage>
</organism>
<evidence type="ECO:0000256" key="1">
    <source>
        <dbReference type="SAM" id="MobiDB-lite"/>
    </source>
</evidence>
<dbReference type="AlphaFoldDB" id="G8WPR7"/>
<evidence type="ECO:0000313" key="3">
    <source>
        <dbReference type="Proteomes" id="UP000007842"/>
    </source>
</evidence>
<feature type="region of interest" description="Disordered" evidence="1">
    <location>
        <begin position="73"/>
        <end position="119"/>
    </location>
</feature>
<dbReference type="EMBL" id="CP003219">
    <property type="protein sequence ID" value="AEW92857.1"/>
    <property type="molecule type" value="Genomic_DNA"/>
</dbReference>
<protein>
    <submittedName>
        <fullName evidence="2">Uncharacterized protein</fullName>
    </submittedName>
</protein>
<dbReference type="HOGENOM" id="CLU_1170108_0_0_11"/>
<sequence length="237" mass="26819">MHAAERRGNGRRRRPGRRRPVDDVDRRRAVVLLADDGAQGAVVVHLDNAAFYAGIGQLCGARGVGFRTVRVSSARPAQGVVAPDQRADRCDRQGRSADRQRSHDRRRRHRTRHHPEQVRAEHMADTRLLIAASGTEESPHAHLDPVVAAEVSWGNRIVRDWYITDWHFGFWDLRLERPFHVELLRSTFRFPPNVKLFTIGHHAGGQEPKMGMGDGRFVGITAPLPQGRPTVDREIEL</sequence>